<dbReference type="Proteomes" id="UP000018550">
    <property type="component" value="Chromosome"/>
</dbReference>
<dbReference type="InterPro" id="IPR054816">
    <property type="entry name" value="Lipoprotein_mollicutes-type_CS"/>
</dbReference>
<gene>
    <name evidence="2" type="ORF">SAPIS_v1c06370</name>
</gene>
<dbReference type="RefSeq" id="WP_023789611.1">
    <property type="nucleotide sequence ID" value="NC_022998.1"/>
</dbReference>
<evidence type="ECO:0000256" key="1">
    <source>
        <dbReference type="SAM" id="MobiDB-lite"/>
    </source>
</evidence>
<dbReference type="PATRIC" id="fig|1276258.3.peg.650"/>
<feature type="region of interest" description="Disordered" evidence="1">
    <location>
        <begin position="214"/>
        <end position="235"/>
    </location>
</feature>
<dbReference type="HOGENOM" id="CLU_365574_0_0_14"/>
<protein>
    <recommendedName>
        <fullName evidence="4">Lipoprotein</fullName>
    </recommendedName>
</protein>
<organism evidence="2 3">
    <name type="scientific">Spiroplasma apis B31</name>
    <dbReference type="NCBI Taxonomy" id="1276258"/>
    <lineage>
        <taxon>Bacteria</taxon>
        <taxon>Bacillati</taxon>
        <taxon>Mycoplasmatota</taxon>
        <taxon>Mollicutes</taxon>
        <taxon>Entomoplasmatales</taxon>
        <taxon>Spiroplasmataceae</taxon>
        <taxon>Spiroplasma</taxon>
    </lineage>
</organism>
<reference evidence="2 3" key="1">
    <citation type="journal article" date="2014" name="Genome Announc.">
        <title>Complete Genome Sequence of Spiroplasma apis B31T (ATCC 33834), a Bacterium Associated with May Disease of Honeybees (Apis mellifera).</title>
        <authorList>
            <person name="Ku C."/>
            <person name="Lo W.S."/>
            <person name="Chen L.L."/>
            <person name="Kuo C.H."/>
        </authorList>
    </citation>
    <scope>NUCLEOTIDE SEQUENCE [LARGE SCALE GENOMIC DNA]</scope>
    <source>
        <strain evidence="2">B31</strain>
    </source>
</reference>
<keyword evidence="3" id="KW-1185">Reference proteome</keyword>
<evidence type="ECO:0000313" key="2">
    <source>
        <dbReference type="EMBL" id="AHB36482.1"/>
    </source>
</evidence>
<dbReference type="EMBL" id="CP006682">
    <property type="protein sequence ID" value="AHB36482.1"/>
    <property type="molecule type" value="Genomic_DNA"/>
</dbReference>
<dbReference type="AlphaFoldDB" id="V5RIH8"/>
<dbReference type="STRING" id="1276258.SAPIS_v1c06370"/>
<evidence type="ECO:0000313" key="3">
    <source>
        <dbReference type="Proteomes" id="UP000018550"/>
    </source>
</evidence>
<dbReference type="PROSITE" id="PS51257">
    <property type="entry name" value="PROKAR_LIPOPROTEIN"/>
    <property type="match status" value="1"/>
</dbReference>
<dbReference type="OrthoDB" id="388278at2"/>
<name>V5RIH8_SPIAP</name>
<feature type="region of interest" description="Disordered" evidence="1">
    <location>
        <begin position="247"/>
        <end position="269"/>
    </location>
</feature>
<proteinExistence type="predicted"/>
<sequence>MKKILNLLSSITLVGSTLVTVVSCSKKNIKNEGSSATNNQKEMIEGAEFMTRLIIGGRHENLNYNLNEVLSSFITPSNTALKLPTAYTYNGKDIDLSKKLNSFKNVLAPGLNAFNNDSYLGVYASYIMGMYDDDFYKNIISPENNKPYFEDTFSDKGNVGNNKKKDNAFGYLAGLNKDINLSSNQERRNLSWGIQDTGALTNFLLNNGLDGGFPGEVNRTKGTDTDPEDKDGGTNASGYLWYNSVISNPNPGSKTNTRETRPNKYDDINKKLKNSNLNITGMSGPNSFGSNIKYNDKDYEFNNTGSLFVNKAGELNVNGNINAIGSMLDNIVETESGALILGELLSYILPIKRITSGYTAQLTQNNGFGMINDAWKGIYNLLKSDEYSGAKTFLEEQGFKLKNKDYLNLDDALSFGLKDNIGFEQLYKTQNNDKEEGKNGTNAKYIIKFIEDIETFYNNLKDNDKNKFAEKIILNSDSPFYNAYKSKLSIIDKDGSLWESVIKKDGSGGIKLLNIIKRVFQDATNDKIKEQVENAKDFMEDIGNSNYSTYSLANKKEYLKRLGYVDGKYEKGSFLQRCFEGLKDSSIPGSIEIAGLLSGFKNIASNEMKELHENVIQYLYEDKYWKQDDIVLSTTSSTSIGGKMEFELTYTGNGDKTSNASTQTKEVNVPENFNPYQTNIKHQQGVANSLKSKIDESRISGEVLVNNKSFGWNWDDDKFIAYDGLGNYNNYKPVNNKYKVVWENISQDPQAPYWVVTSIKCFNENGKQFYNIY</sequence>
<dbReference type="NCBIfam" id="NF038029">
    <property type="entry name" value="LP_plasma"/>
    <property type="match status" value="1"/>
</dbReference>
<dbReference type="KEGG" id="sapi:SAPIS_v1c06370"/>
<evidence type="ECO:0008006" key="4">
    <source>
        <dbReference type="Google" id="ProtNLM"/>
    </source>
</evidence>
<feature type="compositionally biased region" description="Basic and acidic residues" evidence="1">
    <location>
        <begin position="256"/>
        <end position="269"/>
    </location>
</feature>
<accession>V5RIH8</accession>